<evidence type="ECO:0000256" key="1">
    <source>
        <dbReference type="SAM" id="MobiDB-lite"/>
    </source>
</evidence>
<name>A0A2P1P9Z5_9RICK</name>
<reference evidence="3 4" key="1">
    <citation type="submission" date="2018-03" db="EMBL/GenBank/DDBJ databases">
        <title>A gene transfer event suggests a long-term partnership between eustigmatophyte algae and a novel lineage of endosymbiotic bacteria.</title>
        <authorList>
            <person name="Yurchenko T."/>
            <person name="Sevcikova T."/>
            <person name="Pribyl P."/>
            <person name="El Karkouri K."/>
            <person name="Klimes V."/>
            <person name="Amaral R."/>
            <person name="Zbrankova V."/>
            <person name="Kim E."/>
            <person name="Raoult D."/>
            <person name="Santos L.M.A."/>
            <person name="Elias M."/>
        </authorList>
    </citation>
    <scope>NUCLEOTIDE SEQUENCE [LARGE SCALE GENOMIC DNA]</scope>
    <source>
        <strain evidence="3">CCALA 838</strain>
    </source>
</reference>
<feature type="compositionally biased region" description="Polar residues" evidence="1">
    <location>
        <begin position="95"/>
        <end position="104"/>
    </location>
</feature>
<feature type="region of interest" description="Disordered" evidence="1">
    <location>
        <begin position="78"/>
        <end position="104"/>
    </location>
</feature>
<gene>
    <name evidence="3" type="ORF">phytr_11540</name>
</gene>
<feature type="compositionally biased region" description="Polar residues" evidence="1">
    <location>
        <begin position="832"/>
        <end position="841"/>
    </location>
</feature>
<dbReference type="Pfam" id="PF03497">
    <property type="entry name" value="Anthrax_toxA"/>
    <property type="match status" value="1"/>
</dbReference>
<sequence length="964" mass="108414">MRIFYRVNMNQQAPPKNPQSKKPSLKLSLSESSDITQSIDKLTGQEEQDLMPSITIRNKVGLNPLTSLASTIDNIDSLESPRAYSPTPKAYLPTPNRSDQATTKGKANRFFSEESEAYFKEIEKIRSEMDNSTFALSKTLSNTISDLDPEGILHKTIRAKTRIPNISDTLQDQSFNPKTTTSELSGFKILTQEQIVKEYNSRSEGEKEFNISDTSIKKLQDIAKSNEIVIITRPVNSTALTLMKEEEVDAVGKNMFVHGKSADNGSLAEGLIPVNSGSSKAGKDDDADKIKAYNAENRKSLEESLELFELIQAKLQIVAPERRARLGTELDNLNKKTSLTKEEIKHKSEIEIELREGPTPDKLLQEAKIPAEYFDQIIFASPVLDKNGNQIYVFEDESGIVKKDNKKQIHAIQEKDGKLYFIDKNHNHNSIPQEIPAGYNKIPLQVIGKPEIIICKDGSLNIGKVRPITADIDVLAYGAKLNLQEFDKMHSYHEVVSKEKEQLLKDSPFQLTPEARNALINDKIDDVLKKPGVIPSSLKQDQEFMKLADTFKSIEVQRENLKGMGHAPDAIIAITGAMRAEFKDSVEISHASEQFNTVFTQPLDDKWVLIDPNGSVKSIKGEKELLETFNHFKDQGLSMPPNPNWGWELKEGKYEKNKDLVDISASCQQLCLKMYSLKEEHEKAVGTQKDKINQDIKFVSNILKLQTEIGLTALTEPKDDKEFAESIKNLKRQIERNSILTIEDRNQIKNNKKSRENIYEPQIQQVAQKQERSEKEHSHNTLTSLNDPSVVPNHIQETDKSLSSQRKIPLPAGENKIPDKVNSYRVQKFNQTQGSNISRDTQSTDEPKIPLNATLRTGNTATIPPLRNQGNSVSQGNQSIDKPEVPLNVTFRTGNNQPLPSLDRKSDISDLQAKNSQSLNPDQDDINRAASTIQKFLISSGNKLSAPRNIPRIQTQNKNKNRER</sequence>
<dbReference type="Gene3D" id="3.90.1760.10">
    <property type="entry name" value="Anthrax toxin, edema factor, central domain"/>
    <property type="match status" value="1"/>
</dbReference>
<feature type="compositionally biased region" description="Basic and acidic residues" evidence="1">
    <location>
        <begin position="769"/>
        <end position="779"/>
    </location>
</feature>
<feature type="region of interest" description="Disordered" evidence="1">
    <location>
        <begin position="943"/>
        <end position="964"/>
    </location>
</feature>
<evidence type="ECO:0000313" key="3">
    <source>
        <dbReference type="EMBL" id="AVP88079.1"/>
    </source>
</evidence>
<dbReference type="EMBL" id="CP027845">
    <property type="protein sequence ID" value="AVP88079.1"/>
    <property type="molecule type" value="Genomic_DNA"/>
</dbReference>
<feature type="region of interest" description="Disordered" evidence="1">
    <location>
        <begin position="766"/>
        <end position="818"/>
    </location>
</feature>
<dbReference type="InterPro" id="IPR035099">
    <property type="entry name" value="Anthrax_toxin_C-terminal"/>
</dbReference>
<protein>
    <recommendedName>
        <fullName evidence="2">Anthrax toxin edema factor central domain-containing protein</fullName>
    </recommendedName>
</protein>
<dbReference type="KEGG" id="ptc:phytr_11540"/>
<keyword evidence="4" id="KW-1185">Reference proteome</keyword>
<evidence type="ECO:0000259" key="2">
    <source>
        <dbReference type="Pfam" id="PF03497"/>
    </source>
</evidence>
<dbReference type="AlphaFoldDB" id="A0A2P1P9Z5"/>
<feature type="region of interest" description="Disordered" evidence="1">
    <location>
        <begin position="7"/>
        <end position="33"/>
    </location>
</feature>
<dbReference type="GO" id="GO:0008294">
    <property type="term" value="F:calcium- and calmodulin-responsive adenylate cyclase activity"/>
    <property type="evidence" value="ECO:0007669"/>
    <property type="project" value="InterPro"/>
</dbReference>
<dbReference type="InterPro" id="IPR037017">
    <property type="entry name" value="Anthrax_toxin_edema_cen_sf"/>
</dbReference>
<accession>A0A2P1P9Z5</accession>
<feature type="compositionally biased region" description="Low complexity" evidence="1">
    <location>
        <begin position="18"/>
        <end position="33"/>
    </location>
</feature>
<dbReference type="GO" id="GO:0005576">
    <property type="term" value="C:extracellular region"/>
    <property type="evidence" value="ECO:0007669"/>
    <property type="project" value="InterPro"/>
</dbReference>
<evidence type="ECO:0000313" key="4">
    <source>
        <dbReference type="Proteomes" id="UP000241762"/>
    </source>
</evidence>
<organism evidence="3 4">
    <name type="scientific">Candidatus Phycorickettsia trachydisci</name>
    <dbReference type="NCBI Taxonomy" id="2115978"/>
    <lineage>
        <taxon>Bacteria</taxon>
        <taxon>Pseudomonadati</taxon>
        <taxon>Pseudomonadota</taxon>
        <taxon>Alphaproteobacteria</taxon>
        <taxon>Rickettsiales</taxon>
        <taxon>Rickettsiaceae</taxon>
        <taxon>Candidatus Phycorickettsia</taxon>
    </lineage>
</organism>
<dbReference type="SUPFAM" id="SSF81298">
    <property type="entry name" value="Adenylylcyclase toxin (the edema factor)"/>
    <property type="match status" value="1"/>
</dbReference>
<feature type="domain" description="Anthrax toxin edema factor central" evidence="2">
    <location>
        <begin position="211"/>
        <end position="304"/>
    </location>
</feature>
<proteinExistence type="predicted"/>
<dbReference type="Proteomes" id="UP000241762">
    <property type="component" value="Chromosome"/>
</dbReference>
<feature type="region of interest" description="Disordered" evidence="1">
    <location>
        <begin position="832"/>
        <end position="883"/>
    </location>
</feature>
<dbReference type="InterPro" id="IPR005165">
    <property type="entry name" value="Anthrax_toxin_edema_cen"/>
</dbReference>
<feature type="compositionally biased region" description="Polar residues" evidence="1">
    <location>
        <begin position="854"/>
        <end position="880"/>
    </location>
</feature>